<feature type="compositionally biased region" description="Polar residues" evidence="1">
    <location>
        <begin position="102"/>
        <end position="119"/>
    </location>
</feature>
<proteinExistence type="predicted"/>
<evidence type="ECO:0000256" key="1">
    <source>
        <dbReference type="SAM" id="MobiDB-lite"/>
    </source>
</evidence>
<accession>A0AAW2CJP5</accession>
<feature type="region of interest" description="Disordered" evidence="1">
    <location>
        <begin position="1"/>
        <end position="22"/>
    </location>
</feature>
<dbReference type="PANTHER" id="PTHR37721:SF1">
    <property type="entry name" value="OS05G0464200 PROTEIN"/>
    <property type="match status" value="1"/>
</dbReference>
<keyword evidence="3" id="KW-1185">Reference proteome</keyword>
<comment type="caution">
    <text evidence="2">The sequence shown here is derived from an EMBL/GenBank/DDBJ whole genome shotgun (WGS) entry which is preliminary data.</text>
</comment>
<protein>
    <submittedName>
        <fullName evidence="2">Uncharacterized protein</fullName>
    </submittedName>
</protein>
<dbReference type="EMBL" id="JAZDWU010000006">
    <property type="protein sequence ID" value="KAK9998461.1"/>
    <property type="molecule type" value="Genomic_DNA"/>
</dbReference>
<dbReference type="Proteomes" id="UP001459277">
    <property type="component" value="Unassembled WGS sequence"/>
</dbReference>
<feature type="compositionally biased region" description="Low complexity" evidence="1">
    <location>
        <begin position="44"/>
        <end position="56"/>
    </location>
</feature>
<feature type="region of interest" description="Disordered" evidence="1">
    <location>
        <begin position="37"/>
        <end position="65"/>
    </location>
</feature>
<evidence type="ECO:0000313" key="2">
    <source>
        <dbReference type="EMBL" id="KAK9998461.1"/>
    </source>
</evidence>
<dbReference type="AlphaFoldDB" id="A0AAW2CJP5"/>
<organism evidence="2 3">
    <name type="scientific">Lithocarpus litseifolius</name>
    <dbReference type="NCBI Taxonomy" id="425828"/>
    <lineage>
        <taxon>Eukaryota</taxon>
        <taxon>Viridiplantae</taxon>
        <taxon>Streptophyta</taxon>
        <taxon>Embryophyta</taxon>
        <taxon>Tracheophyta</taxon>
        <taxon>Spermatophyta</taxon>
        <taxon>Magnoliopsida</taxon>
        <taxon>eudicotyledons</taxon>
        <taxon>Gunneridae</taxon>
        <taxon>Pentapetalae</taxon>
        <taxon>rosids</taxon>
        <taxon>fabids</taxon>
        <taxon>Fagales</taxon>
        <taxon>Fagaceae</taxon>
        <taxon>Lithocarpus</taxon>
    </lineage>
</organism>
<feature type="compositionally biased region" description="Gly residues" evidence="1">
    <location>
        <begin position="90"/>
        <end position="101"/>
    </location>
</feature>
<sequence length="125" mass="12893">MSSTSPVRKDWLGKIGGEGESPAESLIELTSKFENDSNRCNARSSSTFTPMASSSSKNTNFPPKRGQIKARIFGSLANSVVSAASKVGGTVGRMIGEGGNGRNSASSTPPSSAYNSDGSSDLLKT</sequence>
<gene>
    <name evidence="2" type="ORF">SO802_018064</name>
</gene>
<dbReference type="PANTHER" id="PTHR37721">
    <property type="entry name" value="OS05G0464200 PROTEIN"/>
    <property type="match status" value="1"/>
</dbReference>
<evidence type="ECO:0000313" key="3">
    <source>
        <dbReference type="Proteomes" id="UP001459277"/>
    </source>
</evidence>
<reference evidence="2 3" key="1">
    <citation type="submission" date="2024-01" db="EMBL/GenBank/DDBJ databases">
        <title>A telomere-to-telomere, gap-free genome of sweet tea (Lithocarpus litseifolius).</title>
        <authorList>
            <person name="Zhou J."/>
        </authorList>
    </citation>
    <scope>NUCLEOTIDE SEQUENCE [LARGE SCALE GENOMIC DNA]</scope>
    <source>
        <strain evidence="2">Zhou-2022a</strain>
        <tissue evidence="2">Leaf</tissue>
    </source>
</reference>
<feature type="region of interest" description="Disordered" evidence="1">
    <location>
        <begin position="90"/>
        <end position="125"/>
    </location>
</feature>
<name>A0AAW2CJP5_9ROSI</name>